<keyword evidence="3" id="KW-1185">Reference proteome</keyword>
<dbReference type="STRING" id="1705562.AMS69_15040"/>
<organism evidence="2 3">
    <name type="scientific">Haloarcula rubripromontorii</name>
    <dbReference type="NCBI Taxonomy" id="1705562"/>
    <lineage>
        <taxon>Archaea</taxon>
        <taxon>Methanobacteriati</taxon>
        <taxon>Methanobacteriota</taxon>
        <taxon>Stenosarchaea group</taxon>
        <taxon>Halobacteria</taxon>
        <taxon>Halobacteriales</taxon>
        <taxon>Haloarculaceae</taxon>
        <taxon>Haloarcula</taxon>
    </lineage>
</organism>
<dbReference type="Proteomes" id="UP000037729">
    <property type="component" value="Unassembled WGS sequence"/>
</dbReference>
<accession>A0A0M9AKS3</accession>
<name>A0A0M9AKS3_9EURY</name>
<dbReference type="OrthoDB" id="8638at2157"/>
<gene>
    <name evidence="2" type="ORF">AMS69_15040</name>
</gene>
<dbReference type="AlphaFoldDB" id="A0A0M9AKS3"/>
<dbReference type="EMBL" id="LIUF01000004">
    <property type="protein sequence ID" value="KOX92651.1"/>
    <property type="molecule type" value="Genomic_DNA"/>
</dbReference>
<evidence type="ECO:0000313" key="3">
    <source>
        <dbReference type="Proteomes" id="UP000037729"/>
    </source>
</evidence>
<evidence type="ECO:0000313" key="2">
    <source>
        <dbReference type="EMBL" id="KOX92651.1"/>
    </source>
</evidence>
<feature type="region of interest" description="Disordered" evidence="1">
    <location>
        <begin position="15"/>
        <end position="39"/>
    </location>
</feature>
<dbReference type="PATRIC" id="fig|1705562.3.peg.3637"/>
<reference evidence="2 3" key="1">
    <citation type="submission" date="2015-08" db="EMBL/GenBank/DDBJ databases">
        <title>Genomes of Isolates from Cabo Rojo, PR.</title>
        <authorList>
            <person name="Sanchez-Nieves R.L."/>
            <person name="Montalvo-Rodriguez R."/>
        </authorList>
    </citation>
    <scope>NUCLEOTIDE SEQUENCE [LARGE SCALE GENOMIC DNA]</scope>
    <source>
        <strain evidence="2 3">SL3</strain>
    </source>
</reference>
<comment type="caution">
    <text evidence="2">The sequence shown here is derived from an EMBL/GenBank/DDBJ whole genome shotgun (WGS) entry which is preliminary data.</text>
</comment>
<sequence length="391" mass="43357">MKDYLGRTDVDAPATKTARLVECSGPAGRRAPNELAESDPDAADVLLKIEAAATQRRFARTFDDGEVNADEVTSALRKYDGLNADGKDTVDNLLSTTGDDGADLVTNADGETLRILADGSGSIDQSYRRGVARAADGDSIDSYKQLYRAVRKVDDLDGTQQRRAKQLIAETDGAGVKLVDELGDDTLRRVLGDSDIDAADLSRATRKYGELDGENARVFREFLKDDTLRDSWIRVAGSPETSQAAVRTALVRVRNVEGKIDVQRFRKASDVNDQERYSGMEDPYTDETIVIDTQVQGKTKFARVHGESNQARSWMFETRDDIKGLTRSEIQEKYSLPDEPSYVSDVNVPDRTEVRIGDTAANFDGREGATQYELLERIDPDRFTNRERLPL</sequence>
<protein>
    <submittedName>
        <fullName evidence="2">Uncharacterized protein</fullName>
    </submittedName>
</protein>
<evidence type="ECO:0000256" key="1">
    <source>
        <dbReference type="SAM" id="MobiDB-lite"/>
    </source>
</evidence>
<proteinExistence type="predicted"/>
<dbReference type="RefSeq" id="WP_053968861.1">
    <property type="nucleotide sequence ID" value="NZ_LIUF01000004.1"/>
</dbReference>